<evidence type="ECO:0000256" key="3">
    <source>
        <dbReference type="ARBA" id="ARBA00022801"/>
    </source>
</evidence>
<dbReference type="Proteomes" id="UP000248349">
    <property type="component" value="Unassembled WGS sequence"/>
</dbReference>
<dbReference type="PANTHER" id="PTHR42978:SF5">
    <property type="entry name" value="METALLO-BETA-LACTAMASE DOMAIN-CONTAINING PROTEIN"/>
    <property type="match status" value="1"/>
</dbReference>
<dbReference type="STRING" id="1450539.A0A319AK84"/>
<keyword evidence="6" id="KW-1185">Reference proteome</keyword>
<evidence type="ECO:0008006" key="7">
    <source>
        <dbReference type="Google" id="ProtNLM"/>
    </source>
</evidence>
<dbReference type="InterPro" id="IPR036866">
    <property type="entry name" value="RibonucZ/Hydroxyglut_hydro"/>
</dbReference>
<evidence type="ECO:0000256" key="1">
    <source>
        <dbReference type="ARBA" id="ARBA00007749"/>
    </source>
</evidence>
<reference evidence="5 6" key="1">
    <citation type="submission" date="2016-12" db="EMBL/GenBank/DDBJ databases">
        <title>The genomes of Aspergillus section Nigri reveals drivers in fungal speciation.</title>
        <authorList>
            <consortium name="DOE Joint Genome Institute"/>
            <person name="Vesth T.C."/>
            <person name="Nybo J."/>
            <person name="Theobald S."/>
            <person name="Brandl J."/>
            <person name="Frisvad J.C."/>
            <person name="Nielsen K.F."/>
            <person name="Lyhne E.K."/>
            <person name="Kogle M.E."/>
            <person name="Kuo A."/>
            <person name="Riley R."/>
            <person name="Clum A."/>
            <person name="Nolan M."/>
            <person name="Lipzen A."/>
            <person name="Salamov A."/>
            <person name="Henrissat B."/>
            <person name="Wiebenga A."/>
            <person name="De Vries R.P."/>
            <person name="Grigoriev I.V."/>
            <person name="Mortensen U.H."/>
            <person name="Andersen M.R."/>
            <person name="Baker S.E."/>
        </authorList>
    </citation>
    <scope>NUCLEOTIDE SEQUENCE [LARGE SCALE GENOMIC DNA]</scope>
    <source>
        <strain evidence="5 6">JOP 1030-1</strain>
    </source>
</reference>
<dbReference type="CDD" id="cd07730">
    <property type="entry name" value="metallo-hydrolase-like_MBL-fold"/>
    <property type="match status" value="1"/>
</dbReference>
<sequence length="360" mass="39806">MTSLKLPQFKGSTVEVSILHAGQTTVPTAYVFETPIPGHDLLDIPCYSFLIENKKKSQRVLFDLGIRKDWREKLPPTILDQIKSAKAVVEIEHDVADQLRKANIPLHSINSIIWSHHHMDHTGDPSIFPPSTELLVGPGFQLDKATTPGYPDNMDAVVTNDAFIGRNLVEVDFSGAIDLGGFPAVDFFQDGSLYLLRSNGHTHNHISALARTSENHFILLAGDVAHHPGEYRPSDHLPLPTEITPSPLDRATHTVPACPSSIFEAISPARLKSKNVKSTPFYELNAAMNEDLENAKVSLERMIPFDGSENVFVIIAHDASLLDVLPFFPESLTDWEVKGYKVAGTWQFLKDFNAAIGQFA</sequence>
<evidence type="ECO:0000256" key="2">
    <source>
        <dbReference type="ARBA" id="ARBA00022723"/>
    </source>
</evidence>
<dbReference type="GeneID" id="37079207"/>
<evidence type="ECO:0000256" key="4">
    <source>
        <dbReference type="ARBA" id="ARBA00022833"/>
    </source>
</evidence>
<gene>
    <name evidence="5" type="ORF">BP01DRAFT_390175</name>
</gene>
<dbReference type="RefSeq" id="XP_025433014.1">
    <property type="nucleotide sequence ID" value="XM_025577978.1"/>
</dbReference>
<dbReference type="EMBL" id="KZ821225">
    <property type="protein sequence ID" value="PYH47032.1"/>
    <property type="molecule type" value="Genomic_DNA"/>
</dbReference>
<dbReference type="AlphaFoldDB" id="A0A319AK84"/>
<dbReference type="GO" id="GO:0046872">
    <property type="term" value="F:metal ion binding"/>
    <property type="evidence" value="ECO:0007669"/>
    <property type="project" value="UniProtKB-KW"/>
</dbReference>
<keyword evidence="2" id="KW-0479">Metal-binding</keyword>
<protein>
    <recommendedName>
        <fullName evidence="7">Metallo-beta-lactamase domain-containing protein</fullName>
    </recommendedName>
</protein>
<keyword evidence="4" id="KW-0862">Zinc</keyword>
<evidence type="ECO:0000313" key="6">
    <source>
        <dbReference type="Proteomes" id="UP000248349"/>
    </source>
</evidence>
<dbReference type="PANTHER" id="PTHR42978">
    <property type="entry name" value="QUORUM-QUENCHING LACTONASE YTNP-RELATED-RELATED"/>
    <property type="match status" value="1"/>
</dbReference>
<accession>A0A319AK84</accession>
<keyword evidence="3" id="KW-0378">Hydrolase</keyword>
<dbReference type="GO" id="GO:0016787">
    <property type="term" value="F:hydrolase activity"/>
    <property type="evidence" value="ECO:0007669"/>
    <property type="project" value="UniProtKB-KW"/>
</dbReference>
<dbReference type="OrthoDB" id="10250730at2759"/>
<organism evidence="5 6">
    <name type="scientific">Aspergillus saccharolyticus JOP 1030-1</name>
    <dbReference type="NCBI Taxonomy" id="1450539"/>
    <lineage>
        <taxon>Eukaryota</taxon>
        <taxon>Fungi</taxon>
        <taxon>Dikarya</taxon>
        <taxon>Ascomycota</taxon>
        <taxon>Pezizomycotina</taxon>
        <taxon>Eurotiomycetes</taxon>
        <taxon>Eurotiomycetidae</taxon>
        <taxon>Eurotiales</taxon>
        <taxon>Aspergillaceae</taxon>
        <taxon>Aspergillus</taxon>
        <taxon>Aspergillus subgen. Circumdati</taxon>
    </lineage>
</organism>
<name>A0A319AK84_9EURO</name>
<comment type="similarity">
    <text evidence="1">Belongs to the metallo-beta-lactamase superfamily.</text>
</comment>
<proteinExistence type="inferred from homology"/>
<evidence type="ECO:0000313" key="5">
    <source>
        <dbReference type="EMBL" id="PYH47032.1"/>
    </source>
</evidence>
<dbReference type="SUPFAM" id="SSF56281">
    <property type="entry name" value="Metallo-hydrolase/oxidoreductase"/>
    <property type="match status" value="1"/>
</dbReference>
<dbReference type="Gene3D" id="3.60.15.10">
    <property type="entry name" value="Ribonuclease Z/Hydroxyacylglutathione hydrolase-like"/>
    <property type="match status" value="1"/>
</dbReference>
<dbReference type="InterPro" id="IPR051013">
    <property type="entry name" value="MBL_superfamily_lactonases"/>
</dbReference>